<proteinExistence type="predicted"/>
<dbReference type="Proteomes" id="UP001500218">
    <property type="component" value="Unassembled WGS sequence"/>
</dbReference>
<dbReference type="EMBL" id="BAAALT010000003">
    <property type="protein sequence ID" value="GAA1783272.1"/>
    <property type="molecule type" value="Genomic_DNA"/>
</dbReference>
<name>A0ABP4XHH4_9ACTN</name>
<reference evidence="3" key="1">
    <citation type="journal article" date="2019" name="Int. J. Syst. Evol. Microbiol.">
        <title>The Global Catalogue of Microorganisms (GCM) 10K type strain sequencing project: providing services to taxonomists for standard genome sequencing and annotation.</title>
        <authorList>
            <consortium name="The Broad Institute Genomics Platform"/>
            <consortium name="The Broad Institute Genome Sequencing Center for Infectious Disease"/>
            <person name="Wu L."/>
            <person name="Ma J."/>
        </authorList>
    </citation>
    <scope>NUCLEOTIDE SEQUENCE [LARGE SCALE GENOMIC DNA]</scope>
    <source>
        <strain evidence="3">JCM 13250</strain>
    </source>
</reference>
<sequence length="144" mass="15504">MADVLATIAIVLIMLVAVGIAVGGGPHESKAQRAERHTEAQGCFYVGVLVVFLLLSFPAWRQGLIRLGVSQAWSWPVAVVGMIVLAVVLIGSMFGAHEAESRRGKLVGWVLLLAALTGWIFVLVGLHNMPDVLFHWVINVLGKL</sequence>
<feature type="transmembrane region" description="Helical" evidence="1">
    <location>
        <begin position="72"/>
        <end position="94"/>
    </location>
</feature>
<dbReference type="RefSeq" id="WP_344125094.1">
    <property type="nucleotide sequence ID" value="NZ_BAAALT010000003.1"/>
</dbReference>
<keyword evidence="1" id="KW-1133">Transmembrane helix</keyword>
<evidence type="ECO:0008006" key="4">
    <source>
        <dbReference type="Google" id="ProtNLM"/>
    </source>
</evidence>
<comment type="caution">
    <text evidence="2">The sequence shown here is derived from an EMBL/GenBank/DDBJ whole genome shotgun (WGS) entry which is preliminary data.</text>
</comment>
<organism evidence="2 3">
    <name type="scientific">Luedemannella flava</name>
    <dbReference type="NCBI Taxonomy" id="349316"/>
    <lineage>
        <taxon>Bacteria</taxon>
        <taxon>Bacillati</taxon>
        <taxon>Actinomycetota</taxon>
        <taxon>Actinomycetes</taxon>
        <taxon>Micromonosporales</taxon>
        <taxon>Micromonosporaceae</taxon>
        <taxon>Luedemannella</taxon>
    </lineage>
</organism>
<protein>
    <recommendedName>
        <fullName evidence="4">Tripartite tricarboxylate transporter TctB family protein</fullName>
    </recommendedName>
</protein>
<accession>A0ABP4XHH4</accession>
<keyword evidence="1" id="KW-0472">Membrane</keyword>
<gene>
    <name evidence="2" type="ORF">GCM10009682_01610</name>
</gene>
<feature type="transmembrane region" description="Helical" evidence="1">
    <location>
        <begin position="106"/>
        <end position="126"/>
    </location>
</feature>
<evidence type="ECO:0000313" key="2">
    <source>
        <dbReference type="EMBL" id="GAA1783272.1"/>
    </source>
</evidence>
<evidence type="ECO:0000313" key="3">
    <source>
        <dbReference type="Proteomes" id="UP001500218"/>
    </source>
</evidence>
<keyword evidence="1" id="KW-0812">Transmembrane</keyword>
<keyword evidence="3" id="KW-1185">Reference proteome</keyword>
<evidence type="ECO:0000256" key="1">
    <source>
        <dbReference type="SAM" id="Phobius"/>
    </source>
</evidence>
<feature type="transmembrane region" description="Helical" evidence="1">
    <location>
        <begin position="43"/>
        <end position="60"/>
    </location>
</feature>
<feature type="transmembrane region" description="Helical" evidence="1">
    <location>
        <begin position="6"/>
        <end position="23"/>
    </location>
</feature>